<dbReference type="PROSITE" id="PS50026">
    <property type="entry name" value="EGF_3"/>
    <property type="match status" value="1"/>
</dbReference>
<dbReference type="InterPro" id="IPR050372">
    <property type="entry name" value="Neurexin-related_CASP"/>
</dbReference>
<protein>
    <recommendedName>
        <fullName evidence="3">EGF-like domain-containing protein</fullName>
    </recommendedName>
</protein>
<dbReference type="PANTHER" id="PTHR15036">
    <property type="entry name" value="PIKACHURIN-LIKE PROTEIN"/>
    <property type="match status" value="1"/>
</dbReference>
<keyword evidence="2" id="KW-0245">EGF-like domain</keyword>
<feature type="domain" description="EGF-like" evidence="3">
    <location>
        <begin position="84"/>
        <end position="122"/>
    </location>
</feature>
<dbReference type="Gene3D" id="2.60.120.200">
    <property type="match status" value="1"/>
</dbReference>
<dbReference type="InterPro" id="IPR013320">
    <property type="entry name" value="ConA-like_dom_sf"/>
</dbReference>
<gene>
    <name evidence="4" type="ORF">TBIB3V08_LOCUS12463</name>
</gene>
<evidence type="ECO:0000256" key="1">
    <source>
        <dbReference type="ARBA" id="ARBA00023157"/>
    </source>
</evidence>
<dbReference type="AlphaFoldDB" id="A0A7R9FAY5"/>
<name>A0A7R9FAY5_9NEOP</name>
<evidence type="ECO:0000259" key="3">
    <source>
        <dbReference type="PROSITE" id="PS50026"/>
    </source>
</evidence>
<reference evidence="4" key="1">
    <citation type="submission" date="2020-11" db="EMBL/GenBank/DDBJ databases">
        <authorList>
            <person name="Tran Van P."/>
        </authorList>
    </citation>
    <scope>NUCLEOTIDE SEQUENCE</scope>
</reference>
<proteinExistence type="predicted"/>
<keyword evidence="1 2" id="KW-1015">Disulfide bond</keyword>
<dbReference type="Gene3D" id="2.10.25.10">
    <property type="entry name" value="Laminin"/>
    <property type="match status" value="1"/>
</dbReference>
<evidence type="ECO:0000313" key="4">
    <source>
        <dbReference type="EMBL" id="CAD7450192.1"/>
    </source>
</evidence>
<dbReference type="PANTHER" id="PTHR15036:SF49">
    <property type="entry name" value="AXOTACTIN"/>
    <property type="match status" value="1"/>
</dbReference>
<evidence type="ECO:0000256" key="2">
    <source>
        <dbReference type="PROSITE-ProRule" id="PRU00076"/>
    </source>
</evidence>
<sequence>MFCFVLVEVLSPQRPPAPPTEYFQINLGGYDPANLIASSSSGPALPGYVGCIRGLKAGNILIDLTANIPQVPTTQMAGIVAGCKMKCDEHPCKNQGVCIEDFQKGEASCDCQFTSYYGEFCDEEKGADFGGDSVLQRKFVLEGSVHQVKVQLAFSSTDPRQWNSVLLLLQTENKRSYYLLVALTSEGELVFEEDREGSALGARIKDRNFLNGARHSVYYQRTGDNAVLMVDREEVPLAPILVLTLTDLTSSD</sequence>
<feature type="disulfide bond" evidence="2">
    <location>
        <begin position="92"/>
        <end position="109"/>
    </location>
</feature>
<accession>A0A7R9FAY5</accession>
<dbReference type="SUPFAM" id="SSF49899">
    <property type="entry name" value="Concanavalin A-like lectins/glucanases"/>
    <property type="match status" value="1"/>
</dbReference>
<organism evidence="4">
    <name type="scientific">Timema bartmani</name>
    <dbReference type="NCBI Taxonomy" id="61472"/>
    <lineage>
        <taxon>Eukaryota</taxon>
        <taxon>Metazoa</taxon>
        <taxon>Ecdysozoa</taxon>
        <taxon>Arthropoda</taxon>
        <taxon>Hexapoda</taxon>
        <taxon>Insecta</taxon>
        <taxon>Pterygota</taxon>
        <taxon>Neoptera</taxon>
        <taxon>Polyneoptera</taxon>
        <taxon>Phasmatodea</taxon>
        <taxon>Timematodea</taxon>
        <taxon>Timematoidea</taxon>
        <taxon>Timematidae</taxon>
        <taxon>Timema</taxon>
    </lineage>
</organism>
<comment type="caution">
    <text evidence="2">Lacks conserved residue(s) required for the propagation of feature annotation.</text>
</comment>
<dbReference type="InterPro" id="IPR000742">
    <property type="entry name" value="EGF"/>
</dbReference>
<dbReference type="GO" id="GO:0016020">
    <property type="term" value="C:membrane"/>
    <property type="evidence" value="ECO:0007669"/>
    <property type="project" value="UniProtKB-SubCell"/>
</dbReference>
<dbReference type="EMBL" id="OD573910">
    <property type="protein sequence ID" value="CAD7450192.1"/>
    <property type="molecule type" value="Genomic_DNA"/>
</dbReference>